<feature type="region of interest" description="Disordered" evidence="1">
    <location>
        <begin position="1"/>
        <end position="25"/>
    </location>
</feature>
<evidence type="ECO:0000256" key="1">
    <source>
        <dbReference type="SAM" id="MobiDB-lite"/>
    </source>
</evidence>
<protein>
    <submittedName>
        <fullName evidence="2">Uncharacterized protein</fullName>
    </submittedName>
</protein>
<accession>A0A7I7TBD4</accession>
<sequence length="76" mass="7937">MATERADPGDRTDTEEPPLEPAAGGFAVERVRAGPADPLVRLAAADWPELLPELLGECDADPESDELPSVEAAATP</sequence>
<evidence type="ECO:0000313" key="3">
    <source>
        <dbReference type="Proteomes" id="UP000467148"/>
    </source>
</evidence>
<dbReference type="RefSeq" id="WP_163750493.1">
    <property type="nucleotide sequence ID" value="NZ_AP022596.1"/>
</dbReference>
<dbReference type="Proteomes" id="UP000467148">
    <property type="component" value="Chromosome"/>
</dbReference>
<keyword evidence="3" id="KW-1185">Reference proteome</keyword>
<gene>
    <name evidence="2" type="ORF">MHEL_48300</name>
</gene>
<evidence type="ECO:0000313" key="2">
    <source>
        <dbReference type="EMBL" id="BBY66587.1"/>
    </source>
</evidence>
<feature type="compositionally biased region" description="Basic and acidic residues" evidence="1">
    <location>
        <begin position="1"/>
        <end position="14"/>
    </location>
</feature>
<organism evidence="2 3">
    <name type="scientific">Mycolicibacterium helvum</name>
    <dbReference type="NCBI Taxonomy" id="1534349"/>
    <lineage>
        <taxon>Bacteria</taxon>
        <taxon>Bacillati</taxon>
        <taxon>Actinomycetota</taxon>
        <taxon>Actinomycetes</taxon>
        <taxon>Mycobacteriales</taxon>
        <taxon>Mycobacteriaceae</taxon>
        <taxon>Mycolicibacterium</taxon>
    </lineage>
</organism>
<reference evidence="2 3" key="1">
    <citation type="journal article" date="2019" name="Emerg. Microbes Infect.">
        <title>Comprehensive subspecies identification of 175 nontuberculous mycobacteria species based on 7547 genomic profiles.</title>
        <authorList>
            <person name="Matsumoto Y."/>
            <person name="Kinjo T."/>
            <person name="Motooka D."/>
            <person name="Nabeya D."/>
            <person name="Jung N."/>
            <person name="Uechi K."/>
            <person name="Horii T."/>
            <person name="Iida T."/>
            <person name="Fujita J."/>
            <person name="Nakamura S."/>
        </authorList>
    </citation>
    <scope>NUCLEOTIDE SEQUENCE [LARGE SCALE GENOMIC DNA]</scope>
    <source>
        <strain evidence="2 3">JCM 30396</strain>
    </source>
</reference>
<dbReference type="EMBL" id="AP022596">
    <property type="protein sequence ID" value="BBY66587.1"/>
    <property type="molecule type" value="Genomic_DNA"/>
</dbReference>
<dbReference type="KEGG" id="mhev:MHEL_48300"/>
<dbReference type="AlphaFoldDB" id="A0A7I7TBD4"/>
<feature type="region of interest" description="Disordered" evidence="1">
    <location>
        <begin position="57"/>
        <end position="76"/>
    </location>
</feature>
<name>A0A7I7TBD4_9MYCO</name>
<proteinExistence type="predicted"/>
<feature type="compositionally biased region" description="Acidic residues" evidence="1">
    <location>
        <begin position="57"/>
        <end position="68"/>
    </location>
</feature>